<proteinExistence type="predicted"/>
<feature type="compositionally biased region" description="Basic and acidic residues" evidence="1">
    <location>
        <begin position="144"/>
        <end position="154"/>
    </location>
</feature>
<reference evidence="2 3" key="1">
    <citation type="journal article" date="2018" name="MBio">
        <title>Comparative Genomics Reveals the Core Gene Toolbox for the Fungus-Insect Symbiosis.</title>
        <authorList>
            <person name="Wang Y."/>
            <person name="Stata M."/>
            <person name="Wang W."/>
            <person name="Stajich J.E."/>
            <person name="White M.M."/>
            <person name="Moncalvo J.M."/>
        </authorList>
    </citation>
    <scope>NUCLEOTIDE SEQUENCE [LARGE SCALE GENOMIC DNA]</scope>
    <source>
        <strain evidence="2 3">SC-DP-2</strain>
    </source>
</reference>
<evidence type="ECO:0000313" key="3">
    <source>
        <dbReference type="Proteomes" id="UP000245609"/>
    </source>
</evidence>
<feature type="region of interest" description="Disordered" evidence="1">
    <location>
        <begin position="119"/>
        <end position="177"/>
    </location>
</feature>
<feature type="region of interest" description="Disordered" evidence="1">
    <location>
        <begin position="296"/>
        <end position="327"/>
    </location>
</feature>
<name>A0A2T9YXR6_9FUNG</name>
<evidence type="ECO:0000313" key="2">
    <source>
        <dbReference type="EMBL" id="PVU97086.1"/>
    </source>
</evidence>
<dbReference type="EMBL" id="MBFS01002461">
    <property type="protein sequence ID" value="PVU97086.1"/>
    <property type="molecule type" value="Genomic_DNA"/>
</dbReference>
<feature type="region of interest" description="Disordered" evidence="1">
    <location>
        <begin position="190"/>
        <end position="249"/>
    </location>
</feature>
<keyword evidence="3" id="KW-1185">Reference proteome</keyword>
<evidence type="ECO:0008006" key="4">
    <source>
        <dbReference type="Google" id="ProtNLM"/>
    </source>
</evidence>
<dbReference type="OrthoDB" id="5584239at2759"/>
<dbReference type="SUPFAM" id="SSF54277">
    <property type="entry name" value="CAD &amp; PB1 domains"/>
    <property type="match status" value="1"/>
</dbReference>
<organism evidence="2 3">
    <name type="scientific">Smittium megazygosporum</name>
    <dbReference type="NCBI Taxonomy" id="133381"/>
    <lineage>
        <taxon>Eukaryota</taxon>
        <taxon>Fungi</taxon>
        <taxon>Fungi incertae sedis</taxon>
        <taxon>Zoopagomycota</taxon>
        <taxon>Kickxellomycotina</taxon>
        <taxon>Harpellomycetes</taxon>
        <taxon>Harpellales</taxon>
        <taxon>Legeriomycetaceae</taxon>
        <taxon>Smittium</taxon>
    </lineage>
</organism>
<sequence>MSKSTDPVVIKFIYKGPEYYRYYWSDRSNVEWAKLVNGLRVLFGIPQEVLILVYKDSEGENILITNQFDLQYILNARTEPIPTSFKVMVVVGSVQDILQKPKTRIEAVEVKDTVVSMPDPSSFLPGLDKNKNNSGTGSSSSKNSESKRFPDPKDYLPTVVPTSPRPKKGRKHSNVPSISGIAGVASLEVKQNPGTLPGSPTPNKNKHSAQNSGFNSLNNPPPNSQQGAPSPFPPQAPHMNLPDPSDYLISSTSAEAGVFNSVPTKVEFNNQGSPIAEGSKKHSTFPQSLKKLFSTKNKNEDVSAQISSNTDVRISEQTSNEPPAPPF</sequence>
<accession>A0A2T9YXR6</accession>
<dbReference type="Proteomes" id="UP000245609">
    <property type="component" value="Unassembled WGS sequence"/>
</dbReference>
<protein>
    <recommendedName>
        <fullName evidence="4">PB1 domain-containing protein</fullName>
    </recommendedName>
</protein>
<comment type="caution">
    <text evidence="2">The sequence shown here is derived from an EMBL/GenBank/DDBJ whole genome shotgun (WGS) entry which is preliminary data.</text>
</comment>
<feature type="compositionally biased region" description="Polar residues" evidence="1">
    <location>
        <begin position="302"/>
        <end position="321"/>
    </location>
</feature>
<dbReference type="AlphaFoldDB" id="A0A2T9YXR6"/>
<feature type="compositionally biased region" description="Low complexity" evidence="1">
    <location>
        <begin position="132"/>
        <end position="143"/>
    </location>
</feature>
<gene>
    <name evidence="2" type="ORF">BB560_005769</name>
</gene>
<evidence type="ECO:0000256" key="1">
    <source>
        <dbReference type="SAM" id="MobiDB-lite"/>
    </source>
</evidence>